<protein>
    <submittedName>
        <fullName evidence="2">Uncharacterized protein</fullName>
    </submittedName>
</protein>
<keyword evidence="3" id="KW-1185">Reference proteome</keyword>
<keyword evidence="1" id="KW-1133">Transmembrane helix</keyword>
<evidence type="ECO:0000313" key="3">
    <source>
        <dbReference type="Proteomes" id="UP000257109"/>
    </source>
</evidence>
<proteinExistence type="predicted"/>
<feature type="non-terminal residue" evidence="2">
    <location>
        <position position="1"/>
    </location>
</feature>
<dbReference type="Proteomes" id="UP000257109">
    <property type="component" value="Unassembled WGS sequence"/>
</dbReference>
<organism evidence="2 3">
    <name type="scientific">Mucuna pruriens</name>
    <name type="common">Velvet bean</name>
    <name type="synonym">Dolichos pruriens</name>
    <dbReference type="NCBI Taxonomy" id="157652"/>
    <lineage>
        <taxon>Eukaryota</taxon>
        <taxon>Viridiplantae</taxon>
        <taxon>Streptophyta</taxon>
        <taxon>Embryophyta</taxon>
        <taxon>Tracheophyta</taxon>
        <taxon>Spermatophyta</taxon>
        <taxon>Magnoliopsida</taxon>
        <taxon>eudicotyledons</taxon>
        <taxon>Gunneridae</taxon>
        <taxon>Pentapetalae</taxon>
        <taxon>rosids</taxon>
        <taxon>fabids</taxon>
        <taxon>Fabales</taxon>
        <taxon>Fabaceae</taxon>
        <taxon>Papilionoideae</taxon>
        <taxon>50 kb inversion clade</taxon>
        <taxon>NPAAA clade</taxon>
        <taxon>indigoferoid/millettioid clade</taxon>
        <taxon>Phaseoleae</taxon>
        <taxon>Mucuna</taxon>
    </lineage>
</organism>
<dbReference type="EMBL" id="QJKJ01012941">
    <property type="protein sequence ID" value="RDX67551.1"/>
    <property type="molecule type" value="Genomic_DNA"/>
</dbReference>
<name>A0A371ENB5_MUCPR</name>
<dbReference type="AlphaFoldDB" id="A0A371ENB5"/>
<evidence type="ECO:0000256" key="1">
    <source>
        <dbReference type="SAM" id="Phobius"/>
    </source>
</evidence>
<keyword evidence="1" id="KW-0812">Transmembrane</keyword>
<gene>
    <name evidence="2" type="ORF">CR513_53562</name>
</gene>
<keyword evidence="1" id="KW-0472">Membrane</keyword>
<feature type="transmembrane region" description="Helical" evidence="1">
    <location>
        <begin position="121"/>
        <end position="138"/>
    </location>
</feature>
<sequence length="177" mass="19963">MAISLRTLRQKRDNFETSRKFMNKNNWIFFLRVFQLNMNHLSLLSTVLATHNHNQSQSQNNFGGGYRSRGRGGHSMFNANCVIVMVVWPFSAIIALILTMVDPLIFSVPCFLGPNHITLPLTPLIHIPPVLLKLIMALHRSHNPKIDMGFAPCDSNSSISYARDCYTPSGACFPFTL</sequence>
<accession>A0A371ENB5</accession>
<comment type="caution">
    <text evidence="2">The sequence shown here is derived from an EMBL/GenBank/DDBJ whole genome shotgun (WGS) entry which is preliminary data.</text>
</comment>
<evidence type="ECO:0000313" key="2">
    <source>
        <dbReference type="EMBL" id="RDX67551.1"/>
    </source>
</evidence>
<feature type="transmembrane region" description="Helical" evidence="1">
    <location>
        <begin position="77"/>
        <end position="101"/>
    </location>
</feature>
<reference evidence="2" key="1">
    <citation type="submission" date="2018-05" db="EMBL/GenBank/DDBJ databases">
        <title>Draft genome of Mucuna pruriens seed.</title>
        <authorList>
            <person name="Nnadi N.E."/>
            <person name="Vos R."/>
            <person name="Hasami M.H."/>
            <person name="Devisetty U.K."/>
            <person name="Aguiy J.C."/>
        </authorList>
    </citation>
    <scope>NUCLEOTIDE SEQUENCE [LARGE SCALE GENOMIC DNA]</scope>
    <source>
        <strain evidence="2">JCA_2017</strain>
    </source>
</reference>